<dbReference type="AlphaFoldDB" id="A0A7V2WUN6"/>
<feature type="non-terminal residue" evidence="2">
    <location>
        <position position="106"/>
    </location>
</feature>
<dbReference type="Proteomes" id="UP000885750">
    <property type="component" value="Unassembled WGS sequence"/>
</dbReference>
<evidence type="ECO:0008006" key="3">
    <source>
        <dbReference type="Google" id="ProtNLM"/>
    </source>
</evidence>
<organism evidence="2">
    <name type="scientific">Leucothrix mucor</name>
    <dbReference type="NCBI Taxonomy" id="45248"/>
    <lineage>
        <taxon>Bacteria</taxon>
        <taxon>Pseudomonadati</taxon>
        <taxon>Pseudomonadota</taxon>
        <taxon>Gammaproteobacteria</taxon>
        <taxon>Thiotrichales</taxon>
        <taxon>Thiotrichaceae</taxon>
        <taxon>Leucothrix</taxon>
    </lineage>
</organism>
<keyword evidence="1" id="KW-0472">Membrane</keyword>
<gene>
    <name evidence="2" type="ORF">ENJ51_03635</name>
</gene>
<keyword evidence="1" id="KW-0812">Transmembrane</keyword>
<feature type="transmembrane region" description="Helical" evidence="1">
    <location>
        <begin position="75"/>
        <end position="95"/>
    </location>
</feature>
<protein>
    <recommendedName>
        <fullName evidence="3">Polysaccharide biosynthesis protein</fullName>
    </recommendedName>
</protein>
<reference evidence="2" key="1">
    <citation type="journal article" date="2020" name="mSystems">
        <title>Genome- and Community-Level Interaction Insights into Carbon Utilization and Element Cycling Functions of Hydrothermarchaeota in Hydrothermal Sediment.</title>
        <authorList>
            <person name="Zhou Z."/>
            <person name="Liu Y."/>
            <person name="Xu W."/>
            <person name="Pan J."/>
            <person name="Luo Z.H."/>
            <person name="Li M."/>
        </authorList>
    </citation>
    <scope>NUCLEOTIDE SEQUENCE [LARGE SCALE GENOMIC DNA]</scope>
    <source>
        <strain evidence="2">HyVt-493</strain>
    </source>
</reference>
<evidence type="ECO:0000256" key="1">
    <source>
        <dbReference type="SAM" id="Phobius"/>
    </source>
</evidence>
<accession>A0A7V2WUN6</accession>
<proteinExistence type="predicted"/>
<sequence length="106" mass="12336">MKIIIAKSLLFTSMGLVLNFIFKSMAAKLIEKEELGLFFTAIDVFSLTLLLLVGFRSSMVVCYSKTKDDINITNIFRYFLFVIVFVSWLLVIPYLKHKMGINIHYW</sequence>
<dbReference type="EMBL" id="DRMS01000147">
    <property type="protein sequence ID" value="HFC91882.1"/>
    <property type="molecule type" value="Genomic_DNA"/>
</dbReference>
<comment type="caution">
    <text evidence="2">The sequence shown here is derived from an EMBL/GenBank/DDBJ whole genome shotgun (WGS) entry which is preliminary data.</text>
</comment>
<keyword evidence="1" id="KW-1133">Transmembrane helix</keyword>
<feature type="transmembrane region" description="Helical" evidence="1">
    <location>
        <begin position="36"/>
        <end position="55"/>
    </location>
</feature>
<name>A0A7V2WUN6_LEUMU</name>
<evidence type="ECO:0000313" key="2">
    <source>
        <dbReference type="EMBL" id="HFC91882.1"/>
    </source>
</evidence>